<protein>
    <submittedName>
        <fullName evidence="1">Uncharacterized protein</fullName>
    </submittedName>
</protein>
<dbReference type="EMBL" id="CP095353">
    <property type="protein sequence ID" value="XAG67937.1"/>
    <property type="molecule type" value="Genomic_DNA"/>
</dbReference>
<evidence type="ECO:0000313" key="1">
    <source>
        <dbReference type="EMBL" id="XAG67937.1"/>
    </source>
</evidence>
<organism evidence="1">
    <name type="scientific">bacterium 19CA06SA08-2</name>
    <dbReference type="NCBI Taxonomy" id="2920658"/>
    <lineage>
        <taxon>Bacteria</taxon>
    </lineage>
</organism>
<dbReference type="AlphaFoldDB" id="A0AAU6U1I9"/>
<proteinExistence type="predicted"/>
<sequence>MDPVSYLFSAYLNLVQQQVSDHYGTEPKTLVVEYEGEQVHFAFQFWQIQTKSVCRPYEQDVRRFSQCTVKAAALFQTLCDGLTRQDDSSWQLPKFRTMYCSAAIIYRPMIAEIGDNKQSPAKLAERACNQVILAAMDSDDETLLAQRDKACAAVQ</sequence>
<accession>A0AAU6U1I9</accession>
<reference evidence="1" key="1">
    <citation type="submission" date="2022-03" db="EMBL/GenBank/DDBJ databases">
        <title>Sea Food Isolates.</title>
        <authorList>
            <person name="Li c."/>
        </authorList>
    </citation>
    <scope>NUCLEOTIDE SEQUENCE</scope>
    <source>
        <strain evidence="1">19CA06SA08-2</strain>
    </source>
</reference>
<name>A0AAU6U1I9_UNCXX</name>
<gene>
    <name evidence="1" type="ORF">MRM75_14975</name>
</gene>